<dbReference type="InterPro" id="IPR045998">
    <property type="entry name" value="DUF5954"/>
</dbReference>
<dbReference type="RefSeq" id="WP_242329388.1">
    <property type="nucleotide sequence ID" value="NZ_CP071872.1"/>
</dbReference>
<feature type="region of interest" description="Disordered" evidence="1">
    <location>
        <begin position="297"/>
        <end position="342"/>
    </location>
</feature>
<proteinExistence type="predicted"/>
<gene>
    <name evidence="2" type="ORF">J4032_04375</name>
</gene>
<feature type="region of interest" description="Disordered" evidence="1">
    <location>
        <begin position="129"/>
        <end position="161"/>
    </location>
</feature>
<evidence type="ECO:0000313" key="3">
    <source>
        <dbReference type="Proteomes" id="UP000828924"/>
    </source>
</evidence>
<name>A0ABY3WLY5_9ACTN</name>
<dbReference type="EMBL" id="CP071872">
    <property type="protein sequence ID" value="UNM10853.1"/>
    <property type="molecule type" value="Genomic_DNA"/>
</dbReference>
<evidence type="ECO:0000256" key="1">
    <source>
        <dbReference type="SAM" id="MobiDB-lite"/>
    </source>
</evidence>
<organism evidence="2 3">
    <name type="scientific">Streptomyces formicae</name>
    <dbReference type="NCBI Taxonomy" id="1616117"/>
    <lineage>
        <taxon>Bacteria</taxon>
        <taxon>Bacillati</taxon>
        <taxon>Actinomycetota</taxon>
        <taxon>Actinomycetes</taxon>
        <taxon>Kitasatosporales</taxon>
        <taxon>Streptomycetaceae</taxon>
        <taxon>Streptomyces</taxon>
    </lineage>
</organism>
<accession>A0ABY3WLY5</accession>
<reference evidence="2 3" key="1">
    <citation type="submission" date="2021-03" db="EMBL/GenBank/DDBJ databases">
        <title>Complete genome of Streptomyces formicae strain 1H-GS9 (DSM 100524).</title>
        <authorList>
            <person name="Atanasov K.E."/>
            <person name="Altabella T."/>
            <person name="Ferrer A."/>
        </authorList>
    </citation>
    <scope>NUCLEOTIDE SEQUENCE [LARGE SCALE GENOMIC DNA]</scope>
    <source>
        <strain evidence="2 3">1H-GS9</strain>
    </source>
</reference>
<dbReference type="Pfam" id="PF19379">
    <property type="entry name" value="DUF5954"/>
    <property type="match status" value="1"/>
</dbReference>
<feature type="compositionally biased region" description="Basic and acidic residues" evidence="1">
    <location>
        <begin position="139"/>
        <end position="153"/>
    </location>
</feature>
<sequence>MTVHGEGAPAYLTFRMTPQPGPIAAFAEEEALRARQRYPDLLGMGLPVFFYTRELDLGGWEILGTGGDTPQSGRDALASYFRQRASEADAAPARKKFQAAAEKLDWVVVNELKVLGTRYRVVRAEQFIRMGPDGPEPPRPSDPDPARPGDSHKVPSRTKGFVIDPWTGTGISEGLLKVDLARSVRAQGTLPDAMYADSVRARETHPGAVLLPAEFAVAERDEDGRWGPHTASGTTPQGARDSLALSFRVFTPVQEKLSEQEREEYARAANRLDEKGGAGITVAGRRFRVTRVEQLVRIGPDGPEGPRPSDHDPEPPIGPHTRQLKADGLWKEEDEEPEPLTGDALELWNLMRKEEARRAAQGLNRGREAPPR</sequence>
<evidence type="ECO:0000313" key="2">
    <source>
        <dbReference type="EMBL" id="UNM10853.1"/>
    </source>
</evidence>
<keyword evidence="3" id="KW-1185">Reference proteome</keyword>
<protein>
    <submittedName>
        <fullName evidence="2">PE-PGRS family protein</fullName>
    </submittedName>
</protein>
<dbReference type="Proteomes" id="UP000828924">
    <property type="component" value="Chromosome"/>
</dbReference>